<reference evidence="1 2" key="1">
    <citation type="submission" date="2011-08" db="EMBL/GenBank/DDBJ databases">
        <authorList>
            <person name="Weinstock G."/>
            <person name="Sodergren E."/>
            <person name="Clifton S."/>
            <person name="Fulton L."/>
            <person name="Fulton B."/>
            <person name="Courtney L."/>
            <person name="Fronick C."/>
            <person name="Harrison M."/>
            <person name="Strong C."/>
            <person name="Farmer C."/>
            <person name="Delahaunty K."/>
            <person name="Markovic C."/>
            <person name="Hall O."/>
            <person name="Minx P."/>
            <person name="Tomlinson C."/>
            <person name="Mitreva M."/>
            <person name="Hou S."/>
            <person name="Chen J."/>
            <person name="Wollam A."/>
            <person name="Pepin K.H."/>
            <person name="Johnson M."/>
            <person name="Bhonagiri V."/>
            <person name="Zhang X."/>
            <person name="Suruliraj S."/>
            <person name="Warren W."/>
            <person name="Chinwalla A."/>
            <person name="Mardis E.R."/>
            <person name="Wilson R.K."/>
        </authorList>
    </citation>
    <scope>NUCLEOTIDE SEQUENCE [LARGE SCALE GENOMIC DNA]</scope>
    <source>
        <strain evidence="1 2">DP7</strain>
    </source>
</reference>
<evidence type="ECO:0000313" key="1">
    <source>
        <dbReference type="EMBL" id="EHL07583.1"/>
    </source>
</evidence>
<dbReference type="PATRIC" id="fig|537010.4.peg.1584"/>
<gene>
    <name evidence="1" type="ORF">HMPREF0322_01700</name>
</gene>
<organism evidence="1 2">
    <name type="scientific">Desulfitobacterium hafniense DP7</name>
    <dbReference type="NCBI Taxonomy" id="537010"/>
    <lineage>
        <taxon>Bacteria</taxon>
        <taxon>Bacillati</taxon>
        <taxon>Bacillota</taxon>
        <taxon>Clostridia</taxon>
        <taxon>Eubacteriales</taxon>
        <taxon>Desulfitobacteriaceae</taxon>
        <taxon>Desulfitobacterium</taxon>
    </lineage>
</organism>
<protein>
    <submittedName>
        <fullName evidence="1">Uncharacterized protein</fullName>
    </submittedName>
</protein>
<accession>G9XL66</accession>
<name>G9XL66_DESHA</name>
<dbReference type="AlphaFoldDB" id="G9XL66"/>
<evidence type="ECO:0000313" key="2">
    <source>
        <dbReference type="Proteomes" id="UP000004416"/>
    </source>
</evidence>
<proteinExistence type="predicted"/>
<sequence length="41" mass="4709">MHHVTYFLFPKAKDYYYYGPKKNSTILKMGASPAALNKTVL</sequence>
<dbReference type="HOGENOM" id="CLU_3269007_0_0_9"/>
<dbReference type="EMBL" id="AFZX01000040">
    <property type="protein sequence ID" value="EHL07583.1"/>
    <property type="molecule type" value="Genomic_DNA"/>
</dbReference>
<dbReference type="Proteomes" id="UP000004416">
    <property type="component" value="Unassembled WGS sequence"/>
</dbReference>
<comment type="caution">
    <text evidence="1">The sequence shown here is derived from an EMBL/GenBank/DDBJ whole genome shotgun (WGS) entry which is preliminary data.</text>
</comment>